<comment type="caution">
    <text evidence="10">The sequence shown here is derived from an EMBL/GenBank/DDBJ whole genome shotgun (WGS) entry which is preliminary data.</text>
</comment>
<keyword evidence="6 8" id="KW-1133">Transmembrane helix</keyword>
<evidence type="ECO:0000256" key="2">
    <source>
        <dbReference type="ARBA" id="ARBA00006262"/>
    </source>
</evidence>
<sequence length="754" mass="83970">MEESFVPFRGIKNDVKGRLMCYKQDWTSGFMSGVRILAPTTYIFFASAIPVIAFGEQLERSTDGSLTAVQTLASTAICGIIHSVMGGQPLLILGVAEPTVLMYAFLYNFAKDRPELGQKLFLAWTGWVCVWTAILLFLLAILGACSIINRFTRLAGELFGLLIAMLFMQEAIKGLIDEFRVPNGESRQLTEFLPSWRFANGMFALVMSFGLLLTALKSRKARSWQYGSGRLRGLIADYGVPLLVVVWTAVSYIPSGNVPKGIPRRLLSPNPWSPGAYENWTVVKNMMQVPVLYIIGAFIPATMIAVLYYFDHSVASQLAQQSEFNLRKPTSFHYDLFLLGFMVILCGLTGIPPSNGVIPQSPMHTKSLATLKHQILRSRLVTTARECLGKNSSLVQVYGKLQEAYEGMQSPVHNQEPSARRLNELKELTITSASSMGNISAPVDESVFDVEKEIDDLIPVEVKEQRVSNLLQSLMVGGCVAAMPLLKKIPTSVLWGYFAYMAVESLPGNQFWERILLLFTAPSRRYKILEDNHATFVETVPFKTIAFFTIFQSAYLLICFGITWIPLAGVLFPLIIMLLVPIRQYILPKFFKEEHLQDLDAAEYEEASALPYNLAMDTEMGSSASFADEREIFDGVITRSRGEIRRMCSVNLKGSSEKPKKSFMKSFSDIGYNPRVPYYIVTDLLSLLLLLVTFQIAIVSADPADDALVDSIFSEKCSPCLMIFKNSSSNAARATLKQILSDAALETAELAERF</sequence>
<reference evidence="10" key="1">
    <citation type="submission" date="2023-02" db="EMBL/GenBank/DDBJ databases">
        <title>Genome of toxic invasive species Heracleum sosnowskyi carries increased number of genes despite the absence of recent whole-genome duplications.</title>
        <authorList>
            <person name="Schelkunov M."/>
            <person name="Shtratnikova V."/>
            <person name="Makarenko M."/>
            <person name="Klepikova A."/>
            <person name="Omelchenko D."/>
            <person name="Novikova G."/>
            <person name="Obukhova E."/>
            <person name="Bogdanov V."/>
            <person name="Penin A."/>
            <person name="Logacheva M."/>
        </authorList>
    </citation>
    <scope>NUCLEOTIDE SEQUENCE</scope>
    <source>
        <strain evidence="10">Hsosn_3</strain>
        <tissue evidence="10">Leaf</tissue>
    </source>
</reference>
<evidence type="ECO:0000256" key="5">
    <source>
        <dbReference type="ARBA" id="ARBA00022692"/>
    </source>
</evidence>
<feature type="transmembrane region" description="Helical" evidence="8">
    <location>
        <begin position="196"/>
        <end position="215"/>
    </location>
</feature>
<dbReference type="Pfam" id="PF00955">
    <property type="entry name" value="HCO3_cotransp"/>
    <property type="match status" value="3"/>
</dbReference>
<keyword evidence="5 8" id="KW-0812">Transmembrane</keyword>
<feature type="transmembrane region" description="Helical" evidence="8">
    <location>
        <begin position="554"/>
        <end position="580"/>
    </location>
</feature>
<evidence type="ECO:0000256" key="1">
    <source>
        <dbReference type="ARBA" id="ARBA00004141"/>
    </source>
</evidence>
<evidence type="ECO:0000259" key="9">
    <source>
        <dbReference type="Pfam" id="PF00955"/>
    </source>
</evidence>
<dbReference type="GO" id="GO:0005452">
    <property type="term" value="F:solute:inorganic anion antiporter activity"/>
    <property type="evidence" value="ECO:0007669"/>
    <property type="project" value="InterPro"/>
</dbReference>
<dbReference type="GO" id="GO:0005886">
    <property type="term" value="C:plasma membrane"/>
    <property type="evidence" value="ECO:0007669"/>
    <property type="project" value="TreeGrafter"/>
</dbReference>
<reference evidence="10" key="2">
    <citation type="submission" date="2023-05" db="EMBL/GenBank/DDBJ databases">
        <authorList>
            <person name="Schelkunov M.I."/>
        </authorList>
    </citation>
    <scope>NUCLEOTIDE SEQUENCE</scope>
    <source>
        <strain evidence="10">Hsosn_3</strain>
        <tissue evidence="10">Leaf</tissue>
    </source>
</reference>
<feature type="transmembrane region" description="Helical" evidence="8">
    <location>
        <begin position="154"/>
        <end position="176"/>
    </location>
</feature>
<keyword evidence="3" id="KW-0813">Transport</keyword>
<dbReference type="InterPro" id="IPR003020">
    <property type="entry name" value="HCO3_transpt_euk"/>
</dbReference>
<feature type="domain" description="Bicarbonate transporter-like transmembrane" evidence="9">
    <location>
        <begin position="7"/>
        <end position="180"/>
    </location>
</feature>
<organism evidence="10 11">
    <name type="scientific">Heracleum sosnowskyi</name>
    <dbReference type="NCBI Taxonomy" id="360622"/>
    <lineage>
        <taxon>Eukaryota</taxon>
        <taxon>Viridiplantae</taxon>
        <taxon>Streptophyta</taxon>
        <taxon>Embryophyta</taxon>
        <taxon>Tracheophyta</taxon>
        <taxon>Spermatophyta</taxon>
        <taxon>Magnoliopsida</taxon>
        <taxon>eudicotyledons</taxon>
        <taxon>Gunneridae</taxon>
        <taxon>Pentapetalae</taxon>
        <taxon>asterids</taxon>
        <taxon>campanulids</taxon>
        <taxon>Apiales</taxon>
        <taxon>Apiaceae</taxon>
        <taxon>Apioideae</taxon>
        <taxon>apioid superclade</taxon>
        <taxon>Tordylieae</taxon>
        <taxon>Tordyliinae</taxon>
        <taxon>Heracleum</taxon>
    </lineage>
</organism>
<dbReference type="Proteomes" id="UP001237642">
    <property type="component" value="Unassembled WGS sequence"/>
</dbReference>
<comment type="similarity">
    <text evidence="2">Belongs to the anion exchanger (TC 2.A.31.3) family.</text>
</comment>
<dbReference type="EMBL" id="JAUIZM010000004">
    <property type="protein sequence ID" value="KAK1387412.1"/>
    <property type="molecule type" value="Genomic_DNA"/>
</dbReference>
<evidence type="ECO:0000313" key="11">
    <source>
        <dbReference type="Proteomes" id="UP001237642"/>
    </source>
</evidence>
<evidence type="ECO:0000256" key="7">
    <source>
        <dbReference type="ARBA" id="ARBA00023136"/>
    </source>
</evidence>
<feature type="transmembrane region" description="Helical" evidence="8">
    <location>
        <begin position="676"/>
        <end position="698"/>
    </location>
</feature>
<dbReference type="AlphaFoldDB" id="A0AAD8IKH6"/>
<feature type="transmembrane region" description="Helical" evidence="8">
    <location>
        <begin position="121"/>
        <end position="142"/>
    </location>
</feature>
<dbReference type="PANTHER" id="PTHR11453:SF110">
    <property type="entry name" value="BORON TRANSPORTER 3-RELATED"/>
    <property type="match status" value="1"/>
</dbReference>
<evidence type="ECO:0000256" key="6">
    <source>
        <dbReference type="ARBA" id="ARBA00022989"/>
    </source>
</evidence>
<accession>A0AAD8IKH6</accession>
<feature type="domain" description="Bicarbonate transporter-like transmembrane" evidence="9">
    <location>
        <begin position="460"/>
        <end position="602"/>
    </location>
</feature>
<evidence type="ECO:0000313" key="10">
    <source>
        <dbReference type="EMBL" id="KAK1387412.1"/>
    </source>
</evidence>
<feature type="transmembrane region" description="Helical" evidence="8">
    <location>
        <begin position="291"/>
        <end position="310"/>
    </location>
</feature>
<dbReference type="InterPro" id="IPR011531">
    <property type="entry name" value="HCO3_transpt-like_TM_dom"/>
</dbReference>
<name>A0AAD8IKH6_9APIA</name>
<evidence type="ECO:0000256" key="4">
    <source>
        <dbReference type="ARBA" id="ARBA00022681"/>
    </source>
</evidence>
<keyword evidence="4" id="KW-0039">Anion exchange</keyword>
<feature type="transmembrane region" description="Helical" evidence="8">
    <location>
        <begin position="90"/>
        <end position="109"/>
    </location>
</feature>
<dbReference type="GO" id="GO:0006820">
    <property type="term" value="P:monoatomic anion transport"/>
    <property type="evidence" value="ECO:0007669"/>
    <property type="project" value="InterPro"/>
</dbReference>
<feature type="transmembrane region" description="Helical" evidence="8">
    <location>
        <begin position="331"/>
        <end position="351"/>
    </location>
</feature>
<evidence type="ECO:0000256" key="8">
    <source>
        <dbReference type="SAM" id="Phobius"/>
    </source>
</evidence>
<protein>
    <submittedName>
        <fullName evidence="10">Boron transporter</fullName>
    </submittedName>
</protein>
<dbReference type="GO" id="GO:0050801">
    <property type="term" value="P:monoatomic ion homeostasis"/>
    <property type="evidence" value="ECO:0007669"/>
    <property type="project" value="TreeGrafter"/>
</dbReference>
<keyword evidence="7 8" id="KW-0472">Membrane</keyword>
<feature type="domain" description="Bicarbonate transporter-like transmembrane" evidence="9">
    <location>
        <begin position="202"/>
        <end position="373"/>
    </location>
</feature>
<comment type="subcellular location">
    <subcellularLocation>
        <location evidence="1">Membrane</location>
        <topology evidence="1">Multi-pass membrane protein</topology>
    </subcellularLocation>
</comment>
<dbReference type="PANTHER" id="PTHR11453">
    <property type="entry name" value="ANION EXCHANGE PROTEIN"/>
    <property type="match status" value="1"/>
</dbReference>
<keyword evidence="4" id="KW-0406">Ion transport</keyword>
<proteinExistence type="inferred from homology"/>
<keyword evidence="11" id="KW-1185">Reference proteome</keyword>
<evidence type="ECO:0000256" key="3">
    <source>
        <dbReference type="ARBA" id="ARBA00022448"/>
    </source>
</evidence>
<feature type="transmembrane region" description="Helical" evidence="8">
    <location>
        <begin position="36"/>
        <end position="55"/>
    </location>
</feature>
<feature type="transmembrane region" description="Helical" evidence="8">
    <location>
        <begin position="235"/>
        <end position="253"/>
    </location>
</feature>
<gene>
    <name evidence="10" type="ORF">POM88_015590</name>
</gene>
<dbReference type="FunFam" id="1.10.287.570:FF:000004">
    <property type="entry name" value="probable boron transporter 2"/>
    <property type="match status" value="1"/>
</dbReference>
<dbReference type="Gene3D" id="1.10.287.570">
    <property type="entry name" value="Helical hairpin bin"/>
    <property type="match status" value="1"/>
</dbReference>